<organism evidence="3 4">
    <name type="scientific">Halosimplex pelagicum</name>
    <dbReference type="NCBI Taxonomy" id="869886"/>
    <lineage>
        <taxon>Archaea</taxon>
        <taxon>Methanobacteriati</taxon>
        <taxon>Methanobacteriota</taxon>
        <taxon>Stenosarchaea group</taxon>
        <taxon>Halobacteria</taxon>
        <taxon>Halobacteriales</taxon>
        <taxon>Haloarculaceae</taxon>
        <taxon>Halosimplex</taxon>
    </lineage>
</organism>
<accession>A0A7D5TGV7</accession>
<proteinExistence type="predicted"/>
<dbReference type="RefSeq" id="WP_179922604.1">
    <property type="nucleotide sequence ID" value="NZ_CP058909.1"/>
</dbReference>
<feature type="domain" description="DNA-binding phage zinc finger" evidence="2">
    <location>
        <begin position="460"/>
        <end position="511"/>
    </location>
</feature>
<dbReference type="OrthoDB" id="201629at2157"/>
<dbReference type="InterPro" id="IPR056911">
    <property type="entry name" value="Phage_Znf_bind_put"/>
</dbReference>
<feature type="region of interest" description="Disordered" evidence="1">
    <location>
        <begin position="1"/>
        <end position="22"/>
    </location>
</feature>
<dbReference type="KEGG" id="hpel:HZS54_11205"/>
<keyword evidence="4" id="KW-1185">Reference proteome</keyword>
<dbReference type="AlphaFoldDB" id="A0A7D5TGV7"/>
<evidence type="ECO:0000313" key="4">
    <source>
        <dbReference type="Proteomes" id="UP000509346"/>
    </source>
</evidence>
<evidence type="ECO:0000313" key="3">
    <source>
        <dbReference type="EMBL" id="QLH82136.1"/>
    </source>
</evidence>
<feature type="compositionally biased region" description="Basic and acidic residues" evidence="1">
    <location>
        <begin position="570"/>
        <end position="582"/>
    </location>
</feature>
<dbReference type="SUPFAM" id="SSF53335">
    <property type="entry name" value="S-adenosyl-L-methionine-dependent methyltransferases"/>
    <property type="match status" value="1"/>
</dbReference>
<feature type="region of interest" description="Disordered" evidence="1">
    <location>
        <begin position="570"/>
        <end position="610"/>
    </location>
</feature>
<dbReference type="GeneID" id="56083164"/>
<dbReference type="InterPro" id="IPR029063">
    <property type="entry name" value="SAM-dependent_MTases_sf"/>
</dbReference>
<sequence length="610" mass="66642">MSTRSDALEDGQRQRQSRSVPSVTFWTDTTEGSTFQSDKLRHWTESHLEDAERILNPCAGVASLSVDGEVLRVDVDEEADADLHIDFRDLPDHVETESFDAIVYDPPYTPNQARSKYGLDISDEEFYFYSRKVKALFDQLLAPGGVFIQFGYSTAAMPRNFGYQTMSVGLFNKLGSQNDYLGVAARKPTSPTQQVSPVAVTETVTQNAGANEIDAGDISTGGNGGNSIEMRYKQAANDTSFEDVLAGAVGEWVRPGDRVLHIFEDEPRVSLSGSRYTTCRYDCVDINSPDDPAAADVVETPWNIDARFGTGVFDVIVLDIPHSAFQRNIRTPQEEASGGSDVTHIDTALKRSLTDLVRGDGGRVVQIGRTATLMSGNDYDYHRAGVSILEHPAVSHDRVVAVDKKPHENLEIVGLGDGEVDRLHQHPHGAPGITSKHRRSAFEPTADSEFCVHCGNSFFHHPAAYVACPECGAAAGTGCVTEDGTPIPPSGRDHRITADDVHQDRLDIAAAKHSGDCNSKSPSYLDADPEIVSGLLDELSSSAFDREWGLLERKRLKADIEDRFTSEPRSIDLPERIIDELTGKNTHQKAAPASTSDTRSTSETSLDDFL</sequence>
<dbReference type="Proteomes" id="UP000509346">
    <property type="component" value="Chromosome"/>
</dbReference>
<dbReference type="EMBL" id="CP058909">
    <property type="protein sequence ID" value="QLH82136.1"/>
    <property type="molecule type" value="Genomic_DNA"/>
</dbReference>
<protein>
    <recommendedName>
        <fullName evidence="2">DNA-binding phage zinc finger domain-containing protein</fullName>
    </recommendedName>
</protein>
<gene>
    <name evidence="3" type="ORF">HZS54_11205</name>
</gene>
<evidence type="ECO:0000259" key="2">
    <source>
        <dbReference type="Pfam" id="PF24623"/>
    </source>
</evidence>
<evidence type="ECO:0000256" key="1">
    <source>
        <dbReference type="SAM" id="MobiDB-lite"/>
    </source>
</evidence>
<feature type="compositionally biased region" description="Low complexity" evidence="1">
    <location>
        <begin position="594"/>
        <end position="604"/>
    </location>
</feature>
<dbReference type="Pfam" id="PF24623">
    <property type="entry name" value="Phage_zn_bind_8"/>
    <property type="match status" value="1"/>
</dbReference>
<feature type="compositionally biased region" description="Basic and acidic residues" evidence="1">
    <location>
        <begin position="1"/>
        <end position="13"/>
    </location>
</feature>
<name>A0A7D5TGV7_9EURY</name>
<dbReference type="Gene3D" id="3.40.50.150">
    <property type="entry name" value="Vaccinia Virus protein VP39"/>
    <property type="match status" value="1"/>
</dbReference>
<reference evidence="3 4" key="1">
    <citation type="submission" date="2020-07" db="EMBL/GenBank/DDBJ databases">
        <title>Halosimplex litoreum sp. nov. and Halosimplex rubrum sp. nov., isolated from different salt environments.</title>
        <authorList>
            <person name="Cui H."/>
        </authorList>
    </citation>
    <scope>NUCLEOTIDE SEQUENCE [LARGE SCALE GENOMIC DNA]</scope>
    <source>
        <strain evidence="3 4">R2</strain>
    </source>
</reference>